<evidence type="ECO:0000313" key="1">
    <source>
        <dbReference type="EMBL" id="KDO54305.1"/>
    </source>
</evidence>
<accession>A0A067EK97</accession>
<reference evidence="1 2" key="1">
    <citation type="submission" date="2014-04" db="EMBL/GenBank/DDBJ databases">
        <authorList>
            <consortium name="International Citrus Genome Consortium"/>
            <person name="Gmitter F."/>
            <person name="Chen C."/>
            <person name="Farmerie W."/>
            <person name="Harkins T."/>
            <person name="Desany B."/>
            <person name="Mohiuddin M."/>
            <person name="Kodira C."/>
            <person name="Borodovsky M."/>
            <person name="Lomsadze A."/>
            <person name="Burns P."/>
            <person name="Jenkins J."/>
            <person name="Prochnik S."/>
            <person name="Shu S."/>
            <person name="Chapman J."/>
            <person name="Pitluck S."/>
            <person name="Schmutz J."/>
            <person name="Rokhsar D."/>
        </authorList>
    </citation>
    <scope>NUCLEOTIDE SEQUENCE</scope>
</reference>
<keyword evidence="2" id="KW-1185">Reference proteome</keyword>
<name>A0A067EK97_CITSI</name>
<dbReference type="EMBL" id="KK784998">
    <property type="protein sequence ID" value="KDO54305.1"/>
    <property type="molecule type" value="Genomic_DNA"/>
</dbReference>
<feature type="non-terminal residue" evidence="1">
    <location>
        <position position="1"/>
    </location>
</feature>
<dbReference type="Proteomes" id="UP000027120">
    <property type="component" value="Unassembled WGS sequence"/>
</dbReference>
<protein>
    <submittedName>
        <fullName evidence="1">Uncharacterized protein</fullName>
    </submittedName>
</protein>
<gene>
    <name evidence="1" type="ORF">CISIN_1g0349262mg</name>
</gene>
<organism evidence="1 2">
    <name type="scientific">Citrus sinensis</name>
    <name type="common">Sweet orange</name>
    <name type="synonym">Citrus aurantium var. sinensis</name>
    <dbReference type="NCBI Taxonomy" id="2711"/>
    <lineage>
        <taxon>Eukaryota</taxon>
        <taxon>Viridiplantae</taxon>
        <taxon>Streptophyta</taxon>
        <taxon>Embryophyta</taxon>
        <taxon>Tracheophyta</taxon>
        <taxon>Spermatophyta</taxon>
        <taxon>Magnoliopsida</taxon>
        <taxon>eudicotyledons</taxon>
        <taxon>Gunneridae</taxon>
        <taxon>Pentapetalae</taxon>
        <taxon>rosids</taxon>
        <taxon>malvids</taxon>
        <taxon>Sapindales</taxon>
        <taxon>Rutaceae</taxon>
        <taxon>Aurantioideae</taxon>
        <taxon>Citrus</taxon>
    </lineage>
</organism>
<evidence type="ECO:0000313" key="2">
    <source>
        <dbReference type="Proteomes" id="UP000027120"/>
    </source>
</evidence>
<sequence length="13" mass="1490">YVHISAFLAWAVI</sequence>
<proteinExistence type="predicted"/>